<accession>A0ABS5CVV6</accession>
<sequence>MRRDKTSFSFMIIVTMEVHHLRCSRMLVSYTREKVAMKSFKIIDTA</sequence>
<reference evidence="1 2" key="1">
    <citation type="submission" date="2021-03" db="EMBL/GenBank/DDBJ databases">
        <title>Flavobacterium Flabelliformis Sp. Nov. And Flavobacterium Geliluteum Sp. Nov., Two Novel Multidrug Resistant Psychrophilic Species Isolated From Antarctica.</title>
        <authorList>
            <person name="Kralova S."/>
            <person name="Busse H.J."/>
            <person name="Bezdicek M."/>
            <person name="Nykrynova M."/>
            <person name="Kroupova E."/>
            <person name="Krsek D."/>
            <person name="Sedlacek I."/>
        </authorList>
    </citation>
    <scope>NUCLEOTIDE SEQUENCE [LARGE SCALE GENOMIC DNA]</scope>
    <source>
        <strain evidence="1 2">P4023</strain>
    </source>
</reference>
<evidence type="ECO:0000313" key="2">
    <source>
        <dbReference type="Proteomes" id="UP000674217"/>
    </source>
</evidence>
<dbReference type="RefSeq" id="WP_210646589.1">
    <property type="nucleotide sequence ID" value="NZ_JAGFBU010000005.1"/>
</dbReference>
<dbReference type="EMBL" id="JAGFBU010000005">
    <property type="protein sequence ID" value="MBP4142758.1"/>
    <property type="molecule type" value="Genomic_DNA"/>
</dbReference>
<proteinExistence type="predicted"/>
<dbReference type="Proteomes" id="UP000674217">
    <property type="component" value="Unassembled WGS sequence"/>
</dbReference>
<evidence type="ECO:0000313" key="1">
    <source>
        <dbReference type="EMBL" id="MBP4142758.1"/>
    </source>
</evidence>
<name>A0ABS5CVV6_9FLAO</name>
<keyword evidence="2" id="KW-1185">Reference proteome</keyword>
<organism evidence="1 2">
    <name type="scientific">Flavobacterium flabelliforme</name>
    <dbReference type="NCBI Taxonomy" id="2816119"/>
    <lineage>
        <taxon>Bacteria</taxon>
        <taxon>Pseudomonadati</taxon>
        <taxon>Bacteroidota</taxon>
        <taxon>Flavobacteriia</taxon>
        <taxon>Flavobacteriales</taxon>
        <taxon>Flavobacteriaceae</taxon>
        <taxon>Flavobacterium</taxon>
    </lineage>
</organism>
<gene>
    <name evidence="1" type="ORF">J3S90_13205</name>
</gene>
<comment type="caution">
    <text evidence="1">The sequence shown here is derived from an EMBL/GenBank/DDBJ whole genome shotgun (WGS) entry which is preliminary data.</text>
</comment>
<protein>
    <submittedName>
        <fullName evidence="1">Uncharacterized protein</fullName>
    </submittedName>
</protein>